<keyword evidence="4" id="KW-0963">Cytoplasm</keyword>
<feature type="compositionally biased region" description="Polar residues" evidence="15">
    <location>
        <begin position="24"/>
        <end position="34"/>
    </location>
</feature>
<dbReference type="SUPFAM" id="SSF54495">
    <property type="entry name" value="UBC-like"/>
    <property type="match status" value="1"/>
</dbReference>
<organism evidence="17 18">
    <name type="scientific">Haemaphysalis longicornis</name>
    <name type="common">Bush tick</name>
    <dbReference type="NCBI Taxonomy" id="44386"/>
    <lineage>
        <taxon>Eukaryota</taxon>
        <taxon>Metazoa</taxon>
        <taxon>Ecdysozoa</taxon>
        <taxon>Arthropoda</taxon>
        <taxon>Chelicerata</taxon>
        <taxon>Arachnida</taxon>
        <taxon>Acari</taxon>
        <taxon>Parasitiformes</taxon>
        <taxon>Ixodida</taxon>
        <taxon>Ixodoidea</taxon>
        <taxon>Ixodidae</taxon>
        <taxon>Haemaphysalinae</taxon>
        <taxon>Haemaphysalis</taxon>
    </lineage>
</organism>
<keyword evidence="5" id="KW-0808">Transferase</keyword>
<dbReference type="GO" id="GO:0061631">
    <property type="term" value="F:ubiquitin conjugating enzyme activity"/>
    <property type="evidence" value="ECO:0007669"/>
    <property type="project" value="UniProtKB-EC"/>
</dbReference>
<protein>
    <recommendedName>
        <fullName evidence="11">Ubiquitin-conjugating enzyme E2 Z</fullName>
        <ecNumber evidence="3">2.3.2.23</ecNumber>
    </recommendedName>
    <alternativeName>
        <fullName evidence="12">E2 ubiquitin-conjugating enzyme Z</fullName>
    </alternativeName>
    <alternativeName>
        <fullName evidence="14">Ubiquitin carrier protein Z</fullName>
    </alternativeName>
    <alternativeName>
        <fullName evidence="13">Ubiquitin-protein ligase Z</fullName>
    </alternativeName>
</protein>
<comment type="caution">
    <text evidence="17">The sequence shown here is derived from an EMBL/GenBank/DDBJ whole genome shotgun (WGS) entry which is preliminary data.</text>
</comment>
<dbReference type="GO" id="GO:0005634">
    <property type="term" value="C:nucleus"/>
    <property type="evidence" value="ECO:0007669"/>
    <property type="project" value="UniProtKB-SubCell"/>
</dbReference>
<dbReference type="GO" id="GO:0006915">
    <property type="term" value="P:apoptotic process"/>
    <property type="evidence" value="ECO:0007669"/>
    <property type="project" value="UniProtKB-KW"/>
</dbReference>
<evidence type="ECO:0000313" key="18">
    <source>
        <dbReference type="Proteomes" id="UP000821853"/>
    </source>
</evidence>
<evidence type="ECO:0000256" key="11">
    <source>
        <dbReference type="ARBA" id="ARBA00039894"/>
    </source>
</evidence>
<dbReference type="PANTHER" id="PTHR46116">
    <property type="entry name" value="(E3-INDEPENDENT) E2 UBIQUITIN-CONJUGATING ENZYME"/>
    <property type="match status" value="1"/>
</dbReference>
<dbReference type="PANTHER" id="PTHR46116:SF26">
    <property type="entry name" value="UBIQUITIN-CONJUGATING ENZYME E2 Z"/>
    <property type="match status" value="1"/>
</dbReference>
<keyword evidence="8" id="KW-0833">Ubl conjugation pathway</keyword>
<dbReference type="InterPro" id="IPR000608">
    <property type="entry name" value="UBC"/>
</dbReference>
<evidence type="ECO:0000313" key="17">
    <source>
        <dbReference type="EMBL" id="KAH9375391.1"/>
    </source>
</evidence>
<keyword evidence="7" id="KW-0547">Nucleotide-binding</keyword>
<accession>A0A9J6GLB2</accession>
<evidence type="ECO:0000256" key="7">
    <source>
        <dbReference type="ARBA" id="ARBA00022741"/>
    </source>
</evidence>
<evidence type="ECO:0000256" key="9">
    <source>
        <dbReference type="ARBA" id="ARBA00022840"/>
    </source>
</evidence>
<evidence type="ECO:0000259" key="16">
    <source>
        <dbReference type="PROSITE" id="PS50127"/>
    </source>
</evidence>
<dbReference type="EMBL" id="JABSTR010000007">
    <property type="protein sequence ID" value="KAH9375391.1"/>
    <property type="molecule type" value="Genomic_DNA"/>
</dbReference>
<evidence type="ECO:0000256" key="1">
    <source>
        <dbReference type="ARBA" id="ARBA00004123"/>
    </source>
</evidence>
<dbReference type="VEuPathDB" id="VectorBase:HLOH_045853"/>
<evidence type="ECO:0000256" key="13">
    <source>
        <dbReference type="ARBA" id="ARBA00042316"/>
    </source>
</evidence>
<feature type="domain" description="UBC core" evidence="16">
    <location>
        <begin position="7"/>
        <end position="107"/>
    </location>
</feature>
<reference evidence="17 18" key="1">
    <citation type="journal article" date="2020" name="Cell">
        <title>Large-Scale Comparative Analyses of Tick Genomes Elucidate Their Genetic Diversity and Vector Capacities.</title>
        <authorList>
            <consortium name="Tick Genome and Microbiome Consortium (TIGMIC)"/>
            <person name="Jia N."/>
            <person name="Wang J."/>
            <person name="Shi W."/>
            <person name="Du L."/>
            <person name="Sun Y."/>
            <person name="Zhan W."/>
            <person name="Jiang J.F."/>
            <person name="Wang Q."/>
            <person name="Zhang B."/>
            <person name="Ji P."/>
            <person name="Bell-Sakyi L."/>
            <person name="Cui X.M."/>
            <person name="Yuan T.T."/>
            <person name="Jiang B.G."/>
            <person name="Yang W.F."/>
            <person name="Lam T.T."/>
            <person name="Chang Q.C."/>
            <person name="Ding S.J."/>
            <person name="Wang X.J."/>
            <person name="Zhu J.G."/>
            <person name="Ruan X.D."/>
            <person name="Zhao L."/>
            <person name="Wei J.T."/>
            <person name="Ye R.Z."/>
            <person name="Que T.C."/>
            <person name="Du C.H."/>
            <person name="Zhou Y.H."/>
            <person name="Cheng J.X."/>
            <person name="Dai P.F."/>
            <person name="Guo W.B."/>
            <person name="Han X.H."/>
            <person name="Huang E.J."/>
            <person name="Li L.F."/>
            <person name="Wei W."/>
            <person name="Gao Y.C."/>
            <person name="Liu J.Z."/>
            <person name="Shao H.Z."/>
            <person name="Wang X."/>
            <person name="Wang C.C."/>
            <person name="Yang T.C."/>
            <person name="Huo Q.B."/>
            <person name="Li W."/>
            <person name="Chen H.Y."/>
            <person name="Chen S.E."/>
            <person name="Zhou L.G."/>
            <person name="Ni X.B."/>
            <person name="Tian J.H."/>
            <person name="Sheng Y."/>
            <person name="Liu T."/>
            <person name="Pan Y.S."/>
            <person name="Xia L.Y."/>
            <person name="Li J."/>
            <person name="Zhao F."/>
            <person name="Cao W.C."/>
        </authorList>
    </citation>
    <scope>NUCLEOTIDE SEQUENCE [LARGE SCALE GENOMIC DNA]</scope>
    <source>
        <strain evidence="17">HaeL-2018</strain>
    </source>
</reference>
<dbReference type="EC" id="2.3.2.23" evidence="3"/>
<sequence>MPELGGKIKTVSAAEYTCSPRPNPQGQRETSPCLSHQLPLTGRAIHALIVGPRSTPYEGGLFHFLLKCPPDYPIRPPRVRLMTTDGGAVRFGPNLYADGKVCLSILG</sequence>
<keyword evidence="6" id="KW-0053">Apoptosis</keyword>
<dbReference type="GO" id="GO:0005524">
    <property type="term" value="F:ATP binding"/>
    <property type="evidence" value="ECO:0007669"/>
    <property type="project" value="UniProtKB-KW"/>
</dbReference>
<evidence type="ECO:0000256" key="8">
    <source>
        <dbReference type="ARBA" id="ARBA00022786"/>
    </source>
</evidence>
<dbReference type="Gene3D" id="3.10.110.10">
    <property type="entry name" value="Ubiquitin Conjugating Enzyme"/>
    <property type="match status" value="1"/>
</dbReference>
<dbReference type="GO" id="GO:0043066">
    <property type="term" value="P:negative regulation of apoptotic process"/>
    <property type="evidence" value="ECO:0007669"/>
    <property type="project" value="TreeGrafter"/>
</dbReference>
<keyword evidence="10" id="KW-0539">Nucleus</keyword>
<evidence type="ECO:0000256" key="5">
    <source>
        <dbReference type="ARBA" id="ARBA00022679"/>
    </source>
</evidence>
<dbReference type="InterPro" id="IPR016135">
    <property type="entry name" value="UBQ-conjugating_enzyme/RWD"/>
</dbReference>
<evidence type="ECO:0000256" key="10">
    <source>
        <dbReference type="ARBA" id="ARBA00023242"/>
    </source>
</evidence>
<dbReference type="AlphaFoldDB" id="A0A9J6GLB2"/>
<proteinExistence type="predicted"/>
<evidence type="ECO:0000256" key="3">
    <source>
        <dbReference type="ARBA" id="ARBA00012486"/>
    </source>
</evidence>
<name>A0A9J6GLB2_HAELO</name>
<dbReference type="Pfam" id="PF00179">
    <property type="entry name" value="UQ_con"/>
    <property type="match status" value="1"/>
</dbReference>
<comment type="subcellular location">
    <subcellularLocation>
        <location evidence="2">Cytoplasm</location>
    </subcellularLocation>
    <subcellularLocation>
        <location evidence="1">Nucleus</location>
    </subcellularLocation>
</comment>
<evidence type="ECO:0000256" key="4">
    <source>
        <dbReference type="ARBA" id="ARBA00022490"/>
    </source>
</evidence>
<evidence type="ECO:0000256" key="14">
    <source>
        <dbReference type="ARBA" id="ARBA00042401"/>
    </source>
</evidence>
<feature type="region of interest" description="Disordered" evidence="15">
    <location>
        <begin position="15"/>
        <end position="34"/>
    </location>
</feature>
<gene>
    <name evidence="17" type="ORF">HPB48_017181</name>
</gene>
<dbReference type="GO" id="GO:0004869">
    <property type="term" value="F:cysteine-type endopeptidase inhibitor activity"/>
    <property type="evidence" value="ECO:0007669"/>
    <property type="project" value="TreeGrafter"/>
</dbReference>
<dbReference type="OrthoDB" id="6508827at2759"/>
<evidence type="ECO:0000256" key="15">
    <source>
        <dbReference type="SAM" id="MobiDB-lite"/>
    </source>
</evidence>
<evidence type="ECO:0000256" key="6">
    <source>
        <dbReference type="ARBA" id="ARBA00022703"/>
    </source>
</evidence>
<keyword evidence="9" id="KW-0067">ATP-binding</keyword>
<dbReference type="PROSITE" id="PS50127">
    <property type="entry name" value="UBC_2"/>
    <property type="match status" value="1"/>
</dbReference>
<dbReference type="GO" id="GO:0005737">
    <property type="term" value="C:cytoplasm"/>
    <property type="evidence" value="ECO:0007669"/>
    <property type="project" value="UniProtKB-SubCell"/>
</dbReference>
<evidence type="ECO:0000256" key="2">
    <source>
        <dbReference type="ARBA" id="ARBA00004496"/>
    </source>
</evidence>
<keyword evidence="18" id="KW-1185">Reference proteome</keyword>
<dbReference type="Proteomes" id="UP000821853">
    <property type="component" value="Chromosome 5"/>
</dbReference>
<evidence type="ECO:0000256" key="12">
    <source>
        <dbReference type="ARBA" id="ARBA00041798"/>
    </source>
</evidence>